<dbReference type="AlphaFoldDB" id="A0AA51NFR7"/>
<gene>
    <name evidence="2" type="primary">ycf37</name>
</gene>
<evidence type="ECO:0000313" key="2">
    <source>
        <dbReference type="EMBL" id="WMP12157.1"/>
    </source>
</evidence>
<keyword evidence="1" id="KW-0812">Transmembrane</keyword>
<keyword evidence="1" id="KW-0472">Membrane</keyword>
<sequence length="164" mass="19274">MINSFILFRSYIIFVLLFLVPASVLITKQIYFLLETNISIYMLTNYSKNKQSILLNDQFYISLFNCYVKRRKIFLSISLSELYLFVCPSKRSLIYKSLGQCYQQNGFLYIAEYYYLLCVSLSNDSLIVLSSLLEIYTHLNNNDKIYFVKDKIAQLSSLNSFDVL</sequence>
<evidence type="ECO:0000256" key="1">
    <source>
        <dbReference type="SAM" id="Phobius"/>
    </source>
</evidence>
<dbReference type="InterPro" id="IPR011990">
    <property type="entry name" value="TPR-like_helical_dom_sf"/>
</dbReference>
<organism evidence="2">
    <name type="scientific">Laurencia verruciformis</name>
    <dbReference type="NCBI Taxonomy" id="3073068"/>
    <lineage>
        <taxon>Eukaryota</taxon>
        <taxon>Rhodophyta</taxon>
        <taxon>Florideophyceae</taxon>
        <taxon>Rhodymeniophycidae</taxon>
        <taxon>Ceramiales</taxon>
        <taxon>Rhodomelaceae</taxon>
        <taxon>Laurencieae</taxon>
        <taxon>Laurencia</taxon>
    </lineage>
</organism>
<geneLocation type="chloroplast" evidence="2"/>
<name>A0AA51NFR7_9FLOR</name>
<keyword evidence="1" id="KW-1133">Transmembrane helix</keyword>
<accession>A0AA51NFR7</accession>
<keyword evidence="2" id="KW-0150">Chloroplast</keyword>
<dbReference type="EMBL" id="OQ908870">
    <property type="protein sequence ID" value="WMP12157.1"/>
    <property type="molecule type" value="Genomic_DNA"/>
</dbReference>
<keyword evidence="2" id="KW-0934">Plastid</keyword>
<proteinExistence type="predicted"/>
<dbReference type="SUPFAM" id="SSF48452">
    <property type="entry name" value="TPR-like"/>
    <property type="match status" value="1"/>
</dbReference>
<protein>
    <submittedName>
        <fullName evidence="2">Ycf37</fullName>
    </submittedName>
</protein>
<feature type="transmembrane region" description="Helical" evidence="1">
    <location>
        <begin position="6"/>
        <end position="26"/>
    </location>
</feature>
<reference evidence="2" key="1">
    <citation type="journal article" date="2023" name="J. Phycol.">
        <title>Gene-rich plastid genomes of two parasitic red algal species, Laurencia australis and L. verruciformis (Rhodomelaceae, Ceramiales), and a taxonomic revision of Janczewskia.</title>
        <authorList>
            <person name="Preuss M."/>
            <person name="Diaz-Tapia P."/>
            <person name="Verbruggen H."/>
            <person name="Zuccarello G.C."/>
        </authorList>
    </citation>
    <scope>NUCLEOTIDE SEQUENCE</scope>
    <source>
        <strain evidence="2">PD4142</strain>
    </source>
</reference>